<evidence type="ECO:0000313" key="4">
    <source>
        <dbReference type="Proteomes" id="UP000635278"/>
    </source>
</evidence>
<evidence type="ECO:0000256" key="1">
    <source>
        <dbReference type="HAMAP-Rule" id="MF_00676"/>
    </source>
</evidence>
<accession>A0ABX0JR39</accession>
<dbReference type="RefSeq" id="WP_173582806.1">
    <property type="nucleotide sequence ID" value="NZ_WOTB01000007.1"/>
</dbReference>
<dbReference type="NCBIfam" id="NF003507">
    <property type="entry name" value="PRK05170.2-5"/>
    <property type="match status" value="1"/>
</dbReference>
<reference evidence="3 4" key="1">
    <citation type="journal article" date="2020" name="Int. J. Syst. Evol. Microbiol.">
        <title>Novel acetic acid bacteria from cider fermentations: Acetobacter conturbans sp. nov. and Acetobacter fallax sp. nov.</title>
        <authorList>
            <person name="Sombolestani A.S."/>
            <person name="Cleenwerck I."/>
            <person name="Cnockaert M."/>
            <person name="Borremans W."/>
            <person name="Wieme A.D."/>
            <person name="De Vuyst L."/>
            <person name="Vandamme P."/>
        </authorList>
    </citation>
    <scope>NUCLEOTIDE SEQUENCE [LARGE SCALE GENOMIC DNA]</scope>
    <source>
        <strain evidence="3 4">LMG 30640</strain>
    </source>
</reference>
<dbReference type="HAMAP" id="MF_00676">
    <property type="entry name" value="UPF0260"/>
    <property type="match status" value="1"/>
</dbReference>
<proteinExistence type="inferred from homology"/>
<comment type="similarity">
    <text evidence="1">Belongs to the UPF0260 family.</text>
</comment>
<protein>
    <recommendedName>
        <fullName evidence="1">UPF0260 protein GOB93_07095</fullName>
    </recommendedName>
</protein>
<feature type="region of interest" description="Disordered" evidence="2">
    <location>
        <begin position="151"/>
        <end position="172"/>
    </location>
</feature>
<feature type="compositionally biased region" description="Basic residues" evidence="2">
    <location>
        <begin position="159"/>
        <end position="172"/>
    </location>
</feature>
<dbReference type="PANTHER" id="PTHR37421">
    <property type="entry name" value="UPF0260 PROTEIN YCGN"/>
    <property type="match status" value="1"/>
</dbReference>
<sequence>MTKTQPFWETKSLDDMSATEWESLCDGCGRCCLHKLRDEDDEKLYYTNVSCRLLDTATCRCTDYPGRHRKVQDCVTLTPTMVRTIDWLPPTCAYRRLAEGKSLPDWHPLVSGTQETVVKAGISAAGRCVSEREAGLLEDYIVAWPATDPETIPATHSRATTRRQPRVRRNGR</sequence>
<comment type="caution">
    <text evidence="3">The sequence shown here is derived from an EMBL/GenBank/DDBJ whole genome shotgun (WGS) entry which is preliminary data.</text>
</comment>
<dbReference type="PIRSF" id="PIRSF006173">
    <property type="entry name" value="UCP006173"/>
    <property type="match status" value="1"/>
</dbReference>
<dbReference type="Proteomes" id="UP000635278">
    <property type="component" value="Unassembled WGS sequence"/>
</dbReference>
<dbReference type="PANTHER" id="PTHR37421:SF1">
    <property type="entry name" value="UPF0260 PROTEIN YCGN"/>
    <property type="match status" value="1"/>
</dbReference>
<evidence type="ECO:0000313" key="3">
    <source>
        <dbReference type="EMBL" id="NHN84410.1"/>
    </source>
</evidence>
<organism evidence="3 4">
    <name type="scientific">Acetobacter musti</name>
    <dbReference type="NCBI Taxonomy" id="864732"/>
    <lineage>
        <taxon>Bacteria</taxon>
        <taxon>Pseudomonadati</taxon>
        <taxon>Pseudomonadota</taxon>
        <taxon>Alphaproteobacteria</taxon>
        <taxon>Acetobacterales</taxon>
        <taxon>Acetobacteraceae</taxon>
        <taxon>Acetobacter</taxon>
    </lineage>
</organism>
<keyword evidence="4" id="KW-1185">Reference proteome</keyword>
<dbReference type="EMBL" id="WOTB01000007">
    <property type="protein sequence ID" value="NHN84410.1"/>
    <property type="molecule type" value="Genomic_DNA"/>
</dbReference>
<evidence type="ECO:0000256" key="2">
    <source>
        <dbReference type="SAM" id="MobiDB-lite"/>
    </source>
</evidence>
<dbReference type="InterPro" id="IPR005358">
    <property type="entry name" value="Puta_zinc/iron-chelating_dom"/>
</dbReference>
<name>A0ABX0JR39_9PROT</name>
<dbReference type="NCBIfam" id="NF003501">
    <property type="entry name" value="PRK05170.1-5"/>
    <property type="match status" value="1"/>
</dbReference>
<dbReference type="Pfam" id="PF03692">
    <property type="entry name" value="CxxCxxCC"/>
    <property type="match status" value="1"/>
</dbReference>
<gene>
    <name evidence="3" type="ORF">GOB93_07095</name>
</gene>
<dbReference type="InterPro" id="IPR008228">
    <property type="entry name" value="UCP006173"/>
</dbReference>